<organism evidence="1 2">
    <name type="scientific">Macroventuria anomochaeta</name>
    <dbReference type="NCBI Taxonomy" id="301207"/>
    <lineage>
        <taxon>Eukaryota</taxon>
        <taxon>Fungi</taxon>
        <taxon>Dikarya</taxon>
        <taxon>Ascomycota</taxon>
        <taxon>Pezizomycotina</taxon>
        <taxon>Dothideomycetes</taxon>
        <taxon>Pleosporomycetidae</taxon>
        <taxon>Pleosporales</taxon>
        <taxon>Pleosporineae</taxon>
        <taxon>Didymellaceae</taxon>
        <taxon>Macroventuria</taxon>
    </lineage>
</organism>
<evidence type="ECO:0000313" key="1">
    <source>
        <dbReference type="EMBL" id="KAF2627237.1"/>
    </source>
</evidence>
<gene>
    <name evidence="1" type="ORF">BU25DRAFT_491699</name>
</gene>
<protein>
    <submittedName>
        <fullName evidence="1">Cytochrome P450</fullName>
    </submittedName>
</protein>
<dbReference type="Proteomes" id="UP000799754">
    <property type="component" value="Unassembled WGS sequence"/>
</dbReference>
<comment type="caution">
    <text evidence="1">The sequence shown here is derived from an EMBL/GenBank/DDBJ whole genome shotgun (WGS) entry which is preliminary data.</text>
</comment>
<dbReference type="EMBL" id="MU006718">
    <property type="protein sequence ID" value="KAF2627237.1"/>
    <property type="molecule type" value="Genomic_DNA"/>
</dbReference>
<accession>A0ACB6S152</accession>
<reference evidence="1" key="1">
    <citation type="journal article" date="2020" name="Stud. Mycol.">
        <title>101 Dothideomycetes genomes: a test case for predicting lifestyles and emergence of pathogens.</title>
        <authorList>
            <person name="Haridas S."/>
            <person name="Albert R."/>
            <person name="Binder M."/>
            <person name="Bloem J."/>
            <person name="Labutti K."/>
            <person name="Salamov A."/>
            <person name="Andreopoulos B."/>
            <person name="Baker S."/>
            <person name="Barry K."/>
            <person name="Bills G."/>
            <person name="Bluhm B."/>
            <person name="Cannon C."/>
            <person name="Castanera R."/>
            <person name="Culley D."/>
            <person name="Daum C."/>
            <person name="Ezra D."/>
            <person name="Gonzalez J."/>
            <person name="Henrissat B."/>
            <person name="Kuo A."/>
            <person name="Liang C."/>
            <person name="Lipzen A."/>
            <person name="Lutzoni F."/>
            <person name="Magnuson J."/>
            <person name="Mondo S."/>
            <person name="Nolan M."/>
            <person name="Ohm R."/>
            <person name="Pangilinan J."/>
            <person name="Park H.-J."/>
            <person name="Ramirez L."/>
            <person name="Alfaro M."/>
            <person name="Sun H."/>
            <person name="Tritt A."/>
            <person name="Yoshinaga Y."/>
            <person name="Zwiers L.-H."/>
            <person name="Turgeon B."/>
            <person name="Goodwin S."/>
            <person name="Spatafora J."/>
            <person name="Crous P."/>
            <person name="Grigoriev I."/>
        </authorList>
    </citation>
    <scope>NUCLEOTIDE SEQUENCE</scope>
    <source>
        <strain evidence="1">CBS 525.71</strain>
    </source>
</reference>
<evidence type="ECO:0000313" key="2">
    <source>
        <dbReference type="Proteomes" id="UP000799754"/>
    </source>
</evidence>
<proteinExistence type="predicted"/>
<sequence length="411" mass="45337">MSTSNLESLRFPIARAAKSNEPPKELIQLQDTCPLAKLQLFDGTPTWIATKHKDICQLLSTKGLSNERYSQPGYPELYPSGKKATAETPTFVHLDDPKHAEQRAMIEELFTRERIAALRPEIQRIVDHVLDAIVEKGCAQGPVDLVEDFATPIPTRIIYGILGVPEKDIPELSKASAIRLSTSGSATDAGDKHLHDYMSALVDKRIQAPGDPKDDLISKLVVEQYRPGHVTRDDIQRLAYLVLVAGNAAVISSISLGVLTLLQNPEQLNVLKEDSSTATAVAVTEEVLRYHTPSSLNSRRVAKQDTIVGGKIIKAGEGIVGAVQAGNRDPDMFTNPHNFDIRRDIDPDKNLAFGYGPHRCQAQWLSRVELEVAFATLFKRLPKLRLAVQPEDLEYTSATQNVGVSHLPVYF</sequence>
<name>A0ACB6S152_9PLEO</name>
<keyword evidence="2" id="KW-1185">Reference proteome</keyword>